<feature type="region of interest" description="Disordered" evidence="1">
    <location>
        <begin position="103"/>
        <end position="124"/>
    </location>
</feature>
<keyword evidence="4" id="KW-1185">Reference proteome</keyword>
<feature type="compositionally biased region" description="Basic and acidic residues" evidence="1">
    <location>
        <begin position="103"/>
        <end position="118"/>
    </location>
</feature>
<evidence type="ECO:0000256" key="1">
    <source>
        <dbReference type="SAM" id="MobiDB-lite"/>
    </source>
</evidence>
<organism evidence="3 4">
    <name type="scientific">Hirsutella minnesotensis 3608</name>
    <dbReference type="NCBI Taxonomy" id="1043627"/>
    <lineage>
        <taxon>Eukaryota</taxon>
        <taxon>Fungi</taxon>
        <taxon>Dikarya</taxon>
        <taxon>Ascomycota</taxon>
        <taxon>Pezizomycotina</taxon>
        <taxon>Sordariomycetes</taxon>
        <taxon>Hypocreomycetidae</taxon>
        <taxon>Hypocreales</taxon>
        <taxon>Ophiocordycipitaceae</taxon>
        <taxon>Hirsutella</taxon>
    </lineage>
</organism>
<dbReference type="Proteomes" id="UP000054481">
    <property type="component" value="Unassembled WGS sequence"/>
</dbReference>
<dbReference type="InterPro" id="IPR018289">
    <property type="entry name" value="MULE_transposase_dom"/>
</dbReference>
<dbReference type="Pfam" id="PF10551">
    <property type="entry name" value="MULE"/>
    <property type="match status" value="1"/>
</dbReference>
<dbReference type="AlphaFoldDB" id="A0A0F7ZFY2"/>
<dbReference type="PANTHER" id="PTHR31569:SF4">
    <property type="entry name" value="SWIM-TYPE DOMAIN-CONTAINING PROTEIN"/>
    <property type="match status" value="1"/>
</dbReference>
<dbReference type="PANTHER" id="PTHR31569">
    <property type="entry name" value="SWIM-TYPE DOMAIN-CONTAINING PROTEIN"/>
    <property type="match status" value="1"/>
</dbReference>
<protein>
    <recommendedName>
        <fullName evidence="2">MULE transposase domain-containing protein</fullName>
    </recommendedName>
</protein>
<proteinExistence type="predicted"/>
<name>A0A0F7ZFY2_9HYPO</name>
<sequence length="822" mass="92919">MEQAAFPSDTLPPKGTYESRESLVAAINTWAKPRGYAFTTGKSLKTANGRVRVILACDRNKPPPSASTERVRRTTSRRTGCKFSVLAKQSRDGTTWALTHRPDGECARHNHPPSEDPSAHPAHRRLTEQDAATISSLALSGTAPRDIRTYVHNHSDTLATQRDIYNRIAATRRDLREGQSSIEALVDQLYSEGFWCRVKLDSDNRLTAIFFAHPDSVAYLQCNPDVLLLDCTYKTNKYEMPLLDMVGVDSCQRSFCIAFAFLSGESAEDYSWALQHLRTLYQRDLPSVILTDRCIAAMNAAAIWFASAKALLCLWHVNKAVLQRCRPFFTPKGDHAAPDQTGDDSWNEFYGFWHSIVASPNESIFEERLTKFELKYGNKYLDAVGYIKMYWLDPYKEKIVKACVCAPYKHAITNQLKELKHVRVSQQIRLPLDVSGVLFEAVRGWVSHHALRKVQEQRQLYQKPNRMPCSQTFTSSHGLPCSHTLKKLEDEKRALSLEHFHPHWHEVQPLPILEPRRAIDRLSLRRIQPATSTRREPSGFELVEGSKRAPRKCSRCHAPGHIKTSRHCPLRGKESPKPAVQVPGPFEQSSTTTGPALEPVSTSTTEAASMTSDEPLCETLMNVTAPTPHDRCIPPLPQAPDGVSSAATPGHSTDAIRESASEERIGEEVSCSCETLRTSPRYDSPETIHRRYVAARGAWYAAQPAGSVKTNQQYRSAMGLPQRYDKQSYEWCLDYKQMSKRCITSTGSRNWTKEEMMAYLDWSKAEDERIEAQVAKEMGDNPLANKRKGLTEIWQRVEEDSREQVLLHSEDDNADRCIFVKM</sequence>
<accession>A0A0F7ZFY2</accession>
<dbReference type="InterPro" id="IPR022272">
    <property type="entry name" value="Lipocalin_CS"/>
</dbReference>
<feature type="domain" description="MULE transposase" evidence="2">
    <location>
        <begin position="226"/>
        <end position="319"/>
    </location>
</feature>
<evidence type="ECO:0000313" key="4">
    <source>
        <dbReference type="Proteomes" id="UP000054481"/>
    </source>
</evidence>
<dbReference type="OrthoDB" id="1421156at2759"/>
<dbReference type="EMBL" id="KQ030664">
    <property type="protein sequence ID" value="KJZ69936.1"/>
    <property type="molecule type" value="Genomic_DNA"/>
</dbReference>
<dbReference type="InterPro" id="IPR052579">
    <property type="entry name" value="Zinc_finger_SWIM"/>
</dbReference>
<evidence type="ECO:0000313" key="3">
    <source>
        <dbReference type="EMBL" id="KJZ69936.1"/>
    </source>
</evidence>
<evidence type="ECO:0000259" key="2">
    <source>
        <dbReference type="Pfam" id="PF10551"/>
    </source>
</evidence>
<dbReference type="PROSITE" id="PS00213">
    <property type="entry name" value="LIPOCALIN"/>
    <property type="match status" value="1"/>
</dbReference>
<gene>
    <name evidence="3" type="ORF">HIM_10674</name>
</gene>
<reference evidence="3 4" key="1">
    <citation type="journal article" date="2014" name="Genome Biol. Evol.">
        <title>Comparative genomics and transcriptomics analyses reveal divergent lifestyle features of nematode endoparasitic fungus Hirsutella minnesotensis.</title>
        <authorList>
            <person name="Lai Y."/>
            <person name="Liu K."/>
            <person name="Zhang X."/>
            <person name="Zhang X."/>
            <person name="Li K."/>
            <person name="Wang N."/>
            <person name="Shu C."/>
            <person name="Wu Y."/>
            <person name="Wang C."/>
            <person name="Bushley K.E."/>
            <person name="Xiang M."/>
            <person name="Liu X."/>
        </authorList>
    </citation>
    <scope>NUCLEOTIDE SEQUENCE [LARGE SCALE GENOMIC DNA]</scope>
    <source>
        <strain evidence="3 4">3608</strain>
    </source>
</reference>
<feature type="region of interest" description="Disordered" evidence="1">
    <location>
        <begin position="564"/>
        <end position="607"/>
    </location>
</feature>